<dbReference type="Proteomes" id="UP000095281">
    <property type="component" value="Unplaced"/>
</dbReference>
<dbReference type="InterPro" id="IPR013783">
    <property type="entry name" value="Ig-like_fold"/>
</dbReference>
<protein>
    <submittedName>
        <fullName evidence="8">Down syndrome cell adhesion molecule-like protein Dscam2</fullName>
    </submittedName>
</protein>
<name>A0A1I8BA65_MELHA</name>
<keyword evidence="4" id="KW-0393">Immunoglobulin domain</keyword>
<proteinExistence type="predicted"/>
<evidence type="ECO:0000313" key="7">
    <source>
        <dbReference type="Proteomes" id="UP000095281"/>
    </source>
</evidence>
<keyword evidence="1" id="KW-0732">Signal</keyword>
<dbReference type="FunFam" id="2.60.40.10:FF:000032">
    <property type="entry name" value="palladin isoform X1"/>
    <property type="match status" value="1"/>
</dbReference>
<evidence type="ECO:0000256" key="1">
    <source>
        <dbReference type="ARBA" id="ARBA00022729"/>
    </source>
</evidence>
<dbReference type="Pfam" id="PF13927">
    <property type="entry name" value="Ig_3"/>
    <property type="match status" value="1"/>
</dbReference>
<dbReference type="CDD" id="cd00096">
    <property type="entry name" value="Ig"/>
    <property type="match status" value="2"/>
</dbReference>
<evidence type="ECO:0000256" key="3">
    <source>
        <dbReference type="ARBA" id="ARBA00023157"/>
    </source>
</evidence>
<dbReference type="AlphaFoldDB" id="A0A1I8BA65"/>
<dbReference type="FunFam" id="2.60.40.10:FF:000503">
    <property type="entry name" value="Hemicentin 1"/>
    <property type="match status" value="4"/>
</dbReference>
<dbReference type="InterPro" id="IPR013098">
    <property type="entry name" value="Ig_I-set"/>
</dbReference>
<dbReference type="Gene3D" id="2.60.40.10">
    <property type="entry name" value="Immunoglobulins"/>
    <property type="match status" value="10"/>
</dbReference>
<dbReference type="SMART" id="SM00408">
    <property type="entry name" value="IGc2"/>
    <property type="match status" value="8"/>
</dbReference>
<reference evidence="8" key="1">
    <citation type="submission" date="2016-11" db="UniProtKB">
        <authorList>
            <consortium name="WormBaseParasite"/>
        </authorList>
    </citation>
    <scope>IDENTIFICATION</scope>
</reference>
<feature type="domain" description="Ig-like" evidence="6">
    <location>
        <begin position="110"/>
        <end position="203"/>
    </location>
</feature>
<dbReference type="OMA" id="VDTKTTY"/>
<sequence length="901" mass="100631">MAKMSFWRVGGLENMCSKEKCHFPSSFSHEEKRIYLERRAFSMRKKELDHTLNDLGEENDNEPQYQLIDNDQILHISEVDVRHAGRYSCNAESRAGRAEKDISVSLLTAPVMAMDQTSTEIIENESHTLDCPLENDGGSTTELYWTKDEMPIGQVIEQVHQQSHVQRSISGRKLHVMKAQRMDSGTYKCIAKNAAGVAEAIINVLVLVPPRIEDPHGYRTLEALVNDSVQIDCIASGVPIPKIEWSHNGRSLSSVDSASLYFEDNRSKLHIDSVQPKNAGIYSCSASNKAGNSDMDIFLDVIGPPTIRAPATELNVVEGSEQRLECVVGGYPSPRVEWRKAGSSDNDPLAVQQQQQEEDNQTEEKALFTQHSYFFHIHSAGQQHAGRYTCIAKNKGGEDRLAIQLNVLVPPSIDEGERLLRVIEEGTASFECPAKGSPTPKIIWRRMPQGKVINPEDEDVQQLASIGLRVLEGVHAKIECQANGNPEPSIHWFRAGRPIQISSSNNNLIFSPRGDTMMLVKARRSDSGEYTCRLNNSVGEAEATFTLTVLVPPHINETLDQNPRALRNQEIRLSCPVQGFPTPTVLWLKDGKELHFTERMIQGKVSEHQNDLWLEAVNANDAGRYTCQAVNEVGQLNTDFEVENLTLLHASLSDGGKYICNASNVAGNSELDLQLRVFVPPQIDKSNLVASPLAILGKDMFLECPASGIPQPSVMWHKDQRQITQLAQKYVLKEENQTLSIKDIIPEDQGLYTCTVQNQEVLLPPEMEEETAKPGDGRVPGPPLSKQEGEQLELDCPLKIKSSSLPKTTTESITEEELWRRLKEDYDDGRKLRIAWSKDGRPLEPELNANIEISEYPGRRLQLHTTSISDSGEYKCIASNRAGQSYVKFLVEILCMLLFAN</sequence>
<feature type="domain" description="Ig-like" evidence="6">
    <location>
        <begin position="553"/>
        <end position="643"/>
    </location>
</feature>
<accession>A0A1I8BA65</accession>
<dbReference type="GO" id="GO:0007156">
    <property type="term" value="P:homophilic cell adhesion via plasma membrane adhesion molecules"/>
    <property type="evidence" value="ECO:0007669"/>
    <property type="project" value="TreeGrafter"/>
</dbReference>
<dbReference type="InterPro" id="IPR007110">
    <property type="entry name" value="Ig-like_dom"/>
</dbReference>
<evidence type="ECO:0000256" key="5">
    <source>
        <dbReference type="SAM" id="MobiDB-lite"/>
    </source>
</evidence>
<evidence type="ECO:0000313" key="8">
    <source>
        <dbReference type="WBParaSite" id="MhA1_Contig174.frz3.gene15"/>
    </source>
</evidence>
<organism evidence="7 8">
    <name type="scientific">Meloidogyne hapla</name>
    <name type="common">Root-knot nematode worm</name>
    <dbReference type="NCBI Taxonomy" id="6305"/>
    <lineage>
        <taxon>Eukaryota</taxon>
        <taxon>Metazoa</taxon>
        <taxon>Ecdysozoa</taxon>
        <taxon>Nematoda</taxon>
        <taxon>Chromadorea</taxon>
        <taxon>Rhabditida</taxon>
        <taxon>Tylenchina</taxon>
        <taxon>Tylenchomorpha</taxon>
        <taxon>Tylenchoidea</taxon>
        <taxon>Meloidogynidae</taxon>
        <taxon>Meloidogyninae</taxon>
        <taxon>Meloidogyne</taxon>
    </lineage>
</organism>
<feature type="domain" description="Ig-like" evidence="6">
    <location>
        <begin position="455"/>
        <end position="548"/>
    </location>
</feature>
<feature type="region of interest" description="Disordered" evidence="5">
    <location>
        <begin position="337"/>
        <end position="362"/>
    </location>
</feature>
<feature type="domain" description="Ig-like" evidence="6">
    <location>
        <begin position="210"/>
        <end position="300"/>
    </location>
</feature>
<dbReference type="InterPro" id="IPR003598">
    <property type="entry name" value="Ig_sub2"/>
</dbReference>
<evidence type="ECO:0000259" key="6">
    <source>
        <dbReference type="PROSITE" id="PS50835"/>
    </source>
</evidence>
<dbReference type="InterPro" id="IPR003599">
    <property type="entry name" value="Ig_sub"/>
</dbReference>
<dbReference type="Pfam" id="PF07679">
    <property type="entry name" value="I-set"/>
    <property type="match status" value="6"/>
</dbReference>
<dbReference type="PROSITE" id="PS50835">
    <property type="entry name" value="IG_LIKE"/>
    <property type="match status" value="7"/>
</dbReference>
<evidence type="ECO:0000256" key="4">
    <source>
        <dbReference type="ARBA" id="ARBA00023319"/>
    </source>
</evidence>
<dbReference type="GO" id="GO:0005886">
    <property type="term" value="C:plasma membrane"/>
    <property type="evidence" value="ECO:0007669"/>
    <property type="project" value="TreeGrafter"/>
</dbReference>
<dbReference type="SMART" id="SM00409">
    <property type="entry name" value="IG"/>
    <property type="match status" value="8"/>
</dbReference>
<dbReference type="PANTHER" id="PTHR45080:SF8">
    <property type="entry name" value="IG-LIKE DOMAIN-CONTAINING PROTEIN"/>
    <property type="match status" value="1"/>
</dbReference>
<feature type="domain" description="Ig-like" evidence="6">
    <location>
        <begin position="304"/>
        <end position="406"/>
    </location>
</feature>
<dbReference type="WBParaSite" id="MhA1_Contig174.frz3.gene15">
    <property type="protein sequence ID" value="MhA1_Contig174.frz3.gene15"/>
    <property type="gene ID" value="MhA1_Contig174.frz3.gene15"/>
</dbReference>
<keyword evidence="3" id="KW-1015">Disulfide bond</keyword>
<feature type="region of interest" description="Disordered" evidence="5">
    <location>
        <begin position="767"/>
        <end position="789"/>
    </location>
</feature>
<evidence type="ECO:0000256" key="2">
    <source>
        <dbReference type="ARBA" id="ARBA00022737"/>
    </source>
</evidence>
<keyword evidence="2" id="KW-0677">Repeat</keyword>
<dbReference type="SUPFAM" id="SSF48726">
    <property type="entry name" value="Immunoglobulin"/>
    <property type="match status" value="9"/>
</dbReference>
<dbReference type="InterPro" id="IPR050958">
    <property type="entry name" value="Cell_Adh-Cytoskel_Orgn"/>
</dbReference>
<feature type="domain" description="Ig-like" evidence="6">
    <location>
        <begin position="765"/>
        <end position="892"/>
    </location>
</feature>
<keyword evidence="7" id="KW-1185">Reference proteome</keyword>
<dbReference type="InterPro" id="IPR036179">
    <property type="entry name" value="Ig-like_dom_sf"/>
</dbReference>
<feature type="domain" description="Ig-like" evidence="6">
    <location>
        <begin position="681"/>
        <end position="758"/>
    </location>
</feature>
<dbReference type="PANTHER" id="PTHR45080">
    <property type="entry name" value="CONTACTIN 5"/>
    <property type="match status" value="1"/>
</dbReference>